<dbReference type="AlphaFoldDB" id="A0A134AGN3"/>
<dbReference type="STRING" id="755172.HMPREF1863_00886"/>
<gene>
    <name evidence="6" type="ORF">HMPREF1863_00886</name>
</gene>
<evidence type="ECO:0000313" key="7">
    <source>
        <dbReference type="Proteomes" id="UP000070442"/>
    </source>
</evidence>
<dbReference type="PANTHER" id="PTHR42887:SF2">
    <property type="entry name" value="OS12G0638800 PROTEIN"/>
    <property type="match status" value="1"/>
</dbReference>
<dbReference type="NCBIfam" id="TIGR00275">
    <property type="entry name" value="aminoacetone oxidase family FAD-binding enzyme"/>
    <property type="match status" value="1"/>
</dbReference>
<protein>
    <submittedName>
        <fullName evidence="6">Flavoprotein family protein</fullName>
    </submittedName>
</protein>
<sequence length="400" mass="44144">MSVGIIGGGVSGLCLGVLLAREGVEVTIYERKNRVGKKLLATGNGRANVSNVDLDRRHFHSRGTIPFDPSKTFSPEVRDLFFENLGIDLVEEDRGKLYPRTLQSQTVLNALRRRFSEWGGVEVTDTFIAKIEKNKKGFLIHSNETTYCADTVVVATGGLAMPESGSDGKGYALLEGFGHNKTRTFPGISALVCQSPYLAHLSGTKIEGTIALLKDEIEIDRRKGEILLAKDGVSGPPVLDLARKVGESPGKYRVSFPMLNHLEQTEHYREYLEGRSYLPDTVESFLEGVVSKKWVHVILKECGIKGSDTMDSLEFDLRTKLLDLLFDFSLEVKGVRGFDYAQVTCGGIRIDEFTDHLESKRVEGLYAMGEVLDVDGDCGGYNIHWALAGAHRVAESILKK</sequence>
<dbReference type="Gene3D" id="3.50.50.60">
    <property type="entry name" value="FAD/NAD(P)-binding domain"/>
    <property type="match status" value="1"/>
</dbReference>
<comment type="cofactor">
    <cofactor evidence="1">
        <name>FAD</name>
        <dbReference type="ChEBI" id="CHEBI:57692"/>
    </cofactor>
</comment>
<dbReference type="Pfam" id="PF03486">
    <property type="entry name" value="HI0933_like"/>
    <property type="match status" value="1"/>
</dbReference>
<dbReference type="SUPFAM" id="SSF160996">
    <property type="entry name" value="HI0933 insert domain-like"/>
    <property type="match status" value="1"/>
</dbReference>
<accession>A0A134AGN3</accession>
<evidence type="ECO:0000259" key="5">
    <source>
        <dbReference type="Pfam" id="PF22780"/>
    </source>
</evidence>
<comment type="caution">
    <text evidence="6">The sequence shown here is derived from an EMBL/GenBank/DDBJ whole genome shotgun (WGS) entry which is preliminary data.</text>
</comment>
<dbReference type="PANTHER" id="PTHR42887">
    <property type="entry name" value="OS12G0638800 PROTEIN"/>
    <property type="match status" value="1"/>
</dbReference>
<reference evidence="7" key="1">
    <citation type="submission" date="2016-01" db="EMBL/GenBank/DDBJ databases">
        <authorList>
            <person name="Mitreva M."/>
            <person name="Pepin K.H."/>
            <person name="Mihindukulasuriya K.A."/>
            <person name="Fulton R."/>
            <person name="Fronick C."/>
            <person name="O'Laughlin M."/>
            <person name="Miner T."/>
            <person name="Herter B."/>
            <person name="Rosa B.A."/>
            <person name="Cordes M."/>
            <person name="Tomlinson C."/>
            <person name="Wollam A."/>
            <person name="Palsikar V.B."/>
            <person name="Mardis E.R."/>
            <person name="Wilson R.K."/>
        </authorList>
    </citation>
    <scope>NUCLEOTIDE SEQUENCE [LARGE SCALE GENOMIC DNA]</scope>
    <source>
        <strain evidence="7">DNF00729</strain>
    </source>
</reference>
<dbReference type="InterPro" id="IPR036188">
    <property type="entry name" value="FAD/NAD-bd_sf"/>
</dbReference>
<evidence type="ECO:0000256" key="3">
    <source>
        <dbReference type="ARBA" id="ARBA00022827"/>
    </source>
</evidence>
<dbReference type="PATRIC" id="fig|755172.3.peg.845"/>
<evidence type="ECO:0000313" key="6">
    <source>
        <dbReference type="EMBL" id="KXB66834.1"/>
    </source>
</evidence>
<feature type="domain" description="RsdA/BaiN/AoA(So)-like Rossmann fold-like" evidence="4">
    <location>
        <begin position="3"/>
        <end position="394"/>
    </location>
</feature>
<dbReference type="RefSeq" id="WP_068367643.1">
    <property type="nucleotide sequence ID" value="NZ_KQ960173.1"/>
</dbReference>
<name>A0A134AGN3_9FIRM</name>
<dbReference type="InterPro" id="IPR023166">
    <property type="entry name" value="BaiN-like_dom_sf"/>
</dbReference>
<evidence type="ECO:0000259" key="4">
    <source>
        <dbReference type="Pfam" id="PF03486"/>
    </source>
</evidence>
<dbReference type="InterPro" id="IPR055178">
    <property type="entry name" value="RsdA/BaiN/AoA(So)-like_dom"/>
</dbReference>
<evidence type="ECO:0000256" key="1">
    <source>
        <dbReference type="ARBA" id="ARBA00001974"/>
    </source>
</evidence>
<keyword evidence="2" id="KW-0285">Flavoprotein</keyword>
<organism evidence="6 7">
    <name type="scientific">Aedoeadaptatus coxii</name>
    <dbReference type="NCBI Taxonomy" id="755172"/>
    <lineage>
        <taxon>Bacteria</taxon>
        <taxon>Bacillati</taxon>
        <taxon>Bacillota</taxon>
        <taxon>Tissierellia</taxon>
        <taxon>Tissierellales</taxon>
        <taxon>Peptoniphilaceae</taxon>
        <taxon>Aedoeadaptatus</taxon>
    </lineage>
</organism>
<keyword evidence="3" id="KW-0274">FAD</keyword>
<dbReference type="Proteomes" id="UP000070442">
    <property type="component" value="Unassembled WGS sequence"/>
</dbReference>
<dbReference type="Gene3D" id="1.10.8.260">
    <property type="entry name" value="HI0933 insert domain-like"/>
    <property type="match status" value="1"/>
</dbReference>
<evidence type="ECO:0000256" key="2">
    <source>
        <dbReference type="ARBA" id="ARBA00022630"/>
    </source>
</evidence>
<dbReference type="Gene3D" id="2.40.30.10">
    <property type="entry name" value="Translation factors"/>
    <property type="match status" value="1"/>
</dbReference>
<dbReference type="OrthoDB" id="9773233at2"/>
<dbReference type="EMBL" id="LSDG01000024">
    <property type="protein sequence ID" value="KXB66834.1"/>
    <property type="molecule type" value="Genomic_DNA"/>
</dbReference>
<dbReference type="InterPro" id="IPR004792">
    <property type="entry name" value="BaiN-like"/>
</dbReference>
<dbReference type="SUPFAM" id="SSF51905">
    <property type="entry name" value="FAD/NAD(P)-binding domain"/>
    <property type="match status" value="1"/>
</dbReference>
<keyword evidence="7" id="KW-1185">Reference proteome</keyword>
<feature type="domain" description="RsdA/BaiN/AoA(So)-like insert" evidence="5">
    <location>
        <begin position="186"/>
        <end position="343"/>
    </location>
</feature>
<dbReference type="Pfam" id="PF22780">
    <property type="entry name" value="HI0933_like_1st"/>
    <property type="match status" value="1"/>
</dbReference>
<dbReference type="InterPro" id="IPR057661">
    <property type="entry name" value="RsdA/BaiN/AoA(So)_Rossmann"/>
</dbReference>
<proteinExistence type="predicted"/>